<evidence type="ECO:0000259" key="2">
    <source>
        <dbReference type="Pfam" id="PF13817"/>
    </source>
</evidence>
<evidence type="ECO:0000313" key="3">
    <source>
        <dbReference type="EMBL" id="CAD7239085.1"/>
    </source>
</evidence>
<sequence length="214" mass="23658">FTVDRKGEHPVSHLSGYKGWVHADGYSGFNGVFGDGKADEMACMAHARRKFVDVFSSQGSAIAEQAILRIAELYAIEKEIRGMAPEDRAATRQARAKPIFDELEEWLHAQLPKISGKSPLAQAIRYALGRMPKARPYLSNGHLELDNNTAERAVKPVAIGRKNWMFSGSEGGGKAMAIAFTLIETAKLNKVDPQAWLTWVLAQIADHKITRLDE</sequence>
<reference evidence="3" key="1">
    <citation type="submission" date="2020-11" db="EMBL/GenBank/DDBJ databases">
        <authorList>
            <person name="Tran Van P."/>
        </authorList>
    </citation>
    <scope>NUCLEOTIDE SEQUENCE</scope>
</reference>
<dbReference type="InterPro" id="IPR052344">
    <property type="entry name" value="Transposase-related"/>
</dbReference>
<dbReference type="Pfam" id="PF03050">
    <property type="entry name" value="DDE_Tnp_IS66"/>
    <property type="match status" value="1"/>
</dbReference>
<feature type="domain" description="Transposase IS66 C-terminal" evidence="2">
    <location>
        <begin position="181"/>
        <end position="214"/>
    </location>
</feature>
<gene>
    <name evidence="3" type="ORF">CTOB1V02_LOCUS16900</name>
</gene>
<name>A0A7R8WW93_9CRUS</name>
<proteinExistence type="predicted"/>
<dbReference type="InterPro" id="IPR004291">
    <property type="entry name" value="Transposase_IS66_central"/>
</dbReference>
<dbReference type="InterPro" id="IPR039552">
    <property type="entry name" value="IS66_C"/>
</dbReference>
<dbReference type="OrthoDB" id="6366564at2759"/>
<dbReference type="EMBL" id="OB715358">
    <property type="protein sequence ID" value="CAD7239085.1"/>
    <property type="molecule type" value="Genomic_DNA"/>
</dbReference>
<dbReference type="NCBIfam" id="NF033517">
    <property type="entry name" value="transpos_IS66"/>
    <property type="match status" value="1"/>
</dbReference>
<dbReference type="PANTHER" id="PTHR33678">
    <property type="entry name" value="BLL1576 PROTEIN"/>
    <property type="match status" value="1"/>
</dbReference>
<dbReference type="PANTHER" id="PTHR33678:SF1">
    <property type="entry name" value="BLL1576 PROTEIN"/>
    <property type="match status" value="1"/>
</dbReference>
<accession>A0A7R8WW93</accession>
<organism evidence="3">
    <name type="scientific">Cyprideis torosa</name>
    <dbReference type="NCBI Taxonomy" id="163714"/>
    <lineage>
        <taxon>Eukaryota</taxon>
        <taxon>Metazoa</taxon>
        <taxon>Ecdysozoa</taxon>
        <taxon>Arthropoda</taxon>
        <taxon>Crustacea</taxon>
        <taxon>Oligostraca</taxon>
        <taxon>Ostracoda</taxon>
        <taxon>Podocopa</taxon>
        <taxon>Podocopida</taxon>
        <taxon>Cytherocopina</taxon>
        <taxon>Cytheroidea</taxon>
        <taxon>Cytherideidae</taxon>
        <taxon>Cyprideis</taxon>
    </lineage>
</organism>
<protein>
    <submittedName>
        <fullName evidence="3">Uncharacterized protein</fullName>
    </submittedName>
</protein>
<feature type="domain" description="Transposase IS66 central" evidence="1">
    <location>
        <begin position="3"/>
        <end position="174"/>
    </location>
</feature>
<evidence type="ECO:0000259" key="1">
    <source>
        <dbReference type="Pfam" id="PF03050"/>
    </source>
</evidence>
<dbReference type="Pfam" id="PF13817">
    <property type="entry name" value="DDE_Tnp_IS66_C"/>
    <property type="match status" value="1"/>
</dbReference>
<dbReference type="AlphaFoldDB" id="A0A7R8WW93"/>
<feature type="non-terminal residue" evidence="3">
    <location>
        <position position="1"/>
    </location>
</feature>